<gene>
    <name evidence="2" type="ORF">GXY80_05010</name>
</gene>
<feature type="domain" description="LysM" evidence="1">
    <location>
        <begin position="78"/>
        <end position="131"/>
    </location>
</feature>
<dbReference type="PROSITE" id="PS51782">
    <property type="entry name" value="LYSM"/>
    <property type="match status" value="1"/>
</dbReference>
<proteinExistence type="predicted"/>
<comment type="caution">
    <text evidence="2">The sequence shown here is derived from an EMBL/GenBank/DDBJ whole genome shotgun (WGS) entry which is preliminary data.</text>
</comment>
<accession>A0A971M2D9</accession>
<dbReference type="InterPro" id="IPR036779">
    <property type="entry name" value="LysM_dom_sf"/>
</dbReference>
<evidence type="ECO:0000259" key="1">
    <source>
        <dbReference type="PROSITE" id="PS51782"/>
    </source>
</evidence>
<organism evidence="2 3">
    <name type="scientific">Syntrophorhabdus aromaticivorans</name>
    <dbReference type="NCBI Taxonomy" id="328301"/>
    <lineage>
        <taxon>Bacteria</taxon>
        <taxon>Pseudomonadati</taxon>
        <taxon>Thermodesulfobacteriota</taxon>
        <taxon>Syntrophorhabdia</taxon>
        <taxon>Syntrophorhabdales</taxon>
        <taxon>Syntrophorhabdaceae</taxon>
        <taxon>Syntrophorhabdus</taxon>
    </lineage>
</organism>
<feature type="non-terminal residue" evidence="2">
    <location>
        <position position="178"/>
    </location>
</feature>
<name>A0A971M2D9_9BACT</name>
<sequence length="178" mass="19172">MEKNYIENIKDGTFEPRLGEKTNGGWDIFYNSKAIGTALGNSSYGFDTTDPNLQSAAYGGTTPTPPPRVPPITYNNDGTVTINKGGTLWAICEAEKNNSNNFISKDDLRLVNENIAHVADTKISIGTVLVIPRRQGDNLVASSGGCTMTLNTKTGQCTVQGDSLDGRTCQMFERICNG</sequence>
<protein>
    <recommendedName>
        <fullName evidence="1">LysM domain-containing protein</fullName>
    </recommendedName>
</protein>
<evidence type="ECO:0000313" key="2">
    <source>
        <dbReference type="EMBL" id="NLW34827.1"/>
    </source>
</evidence>
<dbReference type="Gene3D" id="3.10.350.10">
    <property type="entry name" value="LysM domain"/>
    <property type="match status" value="1"/>
</dbReference>
<evidence type="ECO:0000313" key="3">
    <source>
        <dbReference type="Proteomes" id="UP000777265"/>
    </source>
</evidence>
<reference evidence="2" key="1">
    <citation type="journal article" date="2020" name="Biotechnol. Biofuels">
        <title>New insights from the biogas microbiome by comprehensive genome-resolved metagenomics of nearly 1600 species originating from multiple anaerobic digesters.</title>
        <authorList>
            <person name="Campanaro S."/>
            <person name="Treu L."/>
            <person name="Rodriguez-R L.M."/>
            <person name="Kovalovszki A."/>
            <person name="Ziels R.M."/>
            <person name="Maus I."/>
            <person name="Zhu X."/>
            <person name="Kougias P.G."/>
            <person name="Basile A."/>
            <person name="Luo G."/>
            <person name="Schluter A."/>
            <person name="Konstantinidis K.T."/>
            <person name="Angelidaki I."/>
        </authorList>
    </citation>
    <scope>NUCLEOTIDE SEQUENCE</scope>
    <source>
        <strain evidence="2">AS06rmzACSIP_7</strain>
    </source>
</reference>
<dbReference type="EMBL" id="JAAYEE010000084">
    <property type="protein sequence ID" value="NLW34827.1"/>
    <property type="molecule type" value="Genomic_DNA"/>
</dbReference>
<dbReference type="InterPro" id="IPR018392">
    <property type="entry name" value="LysM"/>
</dbReference>
<reference evidence="2" key="2">
    <citation type="submission" date="2020-01" db="EMBL/GenBank/DDBJ databases">
        <authorList>
            <person name="Campanaro S."/>
        </authorList>
    </citation>
    <scope>NUCLEOTIDE SEQUENCE</scope>
    <source>
        <strain evidence="2">AS06rmzACSIP_7</strain>
    </source>
</reference>
<dbReference type="Proteomes" id="UP000777265">
    <property type="component" value="Unassembled WGS sequence"/>
</dbReference>
<dbReference type="AlphaFoldDB" id="A0A971M2D9"/>